<evidence type="ECO:0000256" key="3">
    <source>
        <dbReference type="SAM" id="SignalP"/>
    </source>
</evidence>
<keyword evidence="3" id="KW-0732">Signal</keyword>
<reference evidence="4" key="1">
    <citation type="journal article" date="2020" name="Stud. Mycol.">
        <title>101 Dothideomycetes genomes: a test case for predicting lifestyles and emergence of pathogens.</title>
        <authorList>
            <person name="Haridas S."/>
            <person name="Albert R."/>
            <person name="Binder M."/>
            <person name="Bloem J."/>
            <person name="Labutti K."/>
            <person name="Salamov A."/>
            <person name="Andreopoulos B."/>
            <person name="Baker S."/>
            <person name="Barry K."/>
            <person name="Bills G."/>
            <person name="Bluhm B."/>
            <person name="Cannon C."/>
            <person name="Castanera R."/>
            <person name="Culley D."/>
            <person name="Daum C."/>
            <person name="Ezra D."/>
            <person name="Gonzalez J."/>
            <person name="Henrissat B."/>
            <person name="Kuo A."/>
            <person name="Liang C."/>
            <person name="Lipzen A."/>
            <person name="Lutzoni F."/>
            <person name="Magnuson J."/>
            <person name="Mondo S."/>
            <person name="Nolan M."/>
            <person name="Ohm R."/>
            <person name="Pangilinan J."/>
            <person name="Park H.-J."/>
            <person name="Ramirez L."/>
            <person name="Alfaro M."/>
            <person name="Sun H."/>
            <person name="Tritt A."/>
            <person name="Yoshinaga Y."/>
            <person name="Zwiers L.-H."/>
            <person name="Turgeon B."/>
            <person name="Goodwin S."/>
            <person name="Spatafora J."/>
            <person name="Crous P."/>
            <person name="Grigoriev I."/>
        </authorList>
    </citation>
    <scope>NUCLEOTIDE SEQUENCE</scope>
    <source>
        <strain evidence="4">CBS 109.77</strain>
    </source>
</reference>
<evidence type="ECO:0000256" key="1">
    <source>
        <dbReference type="SAM" id="MobiDB-lite"/>
    </source>
</evidence>
<accession>A0A6A6X495</accession>
<keyword evidence="5" id="KW-1185">Reference proteome</keyword>
<evidence type="ECO:0000313" key="5">
    <source>
        <dbReference type="Proteomes" id="UP000799757"/>
    </source>
</evidence>
<evidence type="ECO:0000256" key="2">
    <source>
        <dbReference type="SAM" id="Phobius"/>
    </source>
</evidence>
<keyword evidence="2" id="KW-0812">Transmembrane</keyword>
<sequence length="527" mass="54533">MGLVVNSLSKIAVALVALLPNSAFAVPKAIALPAISQPQNALFEEARTNGTIPSSATFDYGPAPTYNPNDHLALVNIFKRGCTLPQGIVCYDGNACCNNPANSGDGWCCGSGKICGNGENGAYCGFSTVYTTVTTTIMSTISDLTTVTVSDAGSTEYETITSTKIVTSTVSDVDTATEVITITVTRAVARRAAATNLPASAEVYPTAREQQQPIIAQATPSTTPKAQAAHGFHIRDLLPRQQASTVVSTVFITEQETTTISGDTTITNLYTLTSTSTDVTTITFTSAINAKTTVQSTFTLTVDQANTNAANTGNSNTGTSTGSAQSQQTTGGGATGGGTNNSSSGLSTGAKAGIGAGVAGVAVIAGVFFAFMLYGRRKRNKNLNPSAVPIGAGAGVGYANIHDAKSGNDAPEAYTHYAQDAKYTNISPTAAAAANYNNEHYKITQPYPQQPELDSVAMASPASAPVYRNPISGYNELDSTSPAPQYSVPSPAPNVYEMQTQPVRDYGYQQPSAGGFHAELDGQGGRR</sequence>
<feature type="compositionally biased region" description="Gly residues" evidence="1">
    <location>
        <begin position="330"/>
        <end position="339"/>
    </location>
</feature>
<dbReference type="Proteomes" id="UP000799757">
    <property type="component" value="Unassembled WGS sequence"/>
</dbReference>
<dbReference type="AlphaFoldDB" id="A0A6A6X495"/>
<evidence type="ECO:0008006" key="6">
    <source>
        <dbReference type="Google" id="ProtNLM"/>
    </source>
</evidence>
<proteinExistence type="predicted"/>
<name>A0A6A6X495_9PLEO</name>
<keyword evidence="2" id="KW-1133">Transmembrane helix</keyword>
<evidence type="ECO:0000313" key="4">
    <source>
        <dbReference type="EMBL" id="KAF2791058.1"/>
    </source>
</evidence>
<feature type="chain" id="PRO_5025599685" description="Mid2 domain-containing protein" evidence="3">
    <location>
        <begin position="26"/>
        <end position="527"/>
    </location>
</feature>
<keyword evidence="2" id="KW-0472">Membrane</keyword>
<feature type="region of interest" description="Disordered" evidence="1">
    <location>
        <begin position="309"/>
        <end position="341"/>
    </location>
</feature>
<feature type="region of interest" description="Disordered" evidence="1">
    <location>
        <begin position="506"/>
        <end position="527"/>
    </location>
</feature>
<protein>
    <recommendedName>
        <fullName evidence="6">Mid2 domain-containing protein</fullName>
    </recommendedName>
</protein>
<feature type="compositionally biased region" description="Low complexity" evidence="1">
    <location>
        <begin position="309"/>
        <end position="329"/>
    </location>
</feature>
<feature type="signal peptide" evidence="3">
    <location>
        <begin position="1"/>
        <end position="25"/>
    </location>
</feature>
<dbReference type="EMBL" id="MU002040">
    <property type="protein sequence ID" value="KAF2791058.1"/>
    <property type="molecule type" value="Genomic_DNA"/>
</dbReference>
<dbReference type="OrthoDB" id="10634253at2759"/>
<organism evidence="4 5">
    <name type="scientific">Melanomma pulvis-pyrius CBS 109.77</name>
    <dbReference type="NCBI Taxonomy" id="1314802"/>
    <lineage>
        <taxon>Eukaryota</taxon>
        <taxon>Fungi</taxon>
        <taxon>Dikarya</taxon>
        <taxon>Ascomycota</taxon>
        <taxon>Pezizomycotina</taxon>
        <taxon>Dothideomycetes</taxon>
        <taxon>Pleosporomycetidae</taxon>
        <taxon>Pleosporales</taxon>
        <taxon>Melanommataceae</taxon>
        <taxon>Melanomma</taxon>
    </lineage>
</organism>
<gene>
    <name evidence="4" type="ORF">K505DRAFT_419420</name>
</gene>
<feature type="transmembrane region" description="Helical" evidence="2">
    <location>
        <begin position="352"/>
        <end position="374"/>
    </location>
</feature>